<dbReference type="Proteomes" id="UP000003438">
    <property type="component" value="Unassembled WGS sequence"/>
</dbReference>
<reference evidence="1" key="1">
    <citation type="submission" date="2009-12" db="EMBL/GenBank/DDBJ databases">
        <authorList>
            <person name="Weinstock G."/>
            <person name="Sodergren E."/>
            <person name="Clifton S."/>
            <person name="Fulton L."/>
            <person name="Fulton B."/>
            <person name="Courtney L."/>
            <person name="Fronick C."/>
            <person name="Harrison M."/>
            <person name="Strong C."/>
            <person name="Farmer C."/>
            <person name="Delahaunty K."/>
            <person name="Markovic C."/>
            <person name="Hall O."/>
            <person name="Minx P."/>
            <person name="Tomlinson C."/>
            <person name="Mitreva M."/>
            <person name="Nelson J."/>
            <person name="Hou S."/>
            <person name="Wollam A."/>
            <person name="Pepin K.H."/>
            <person name="Johnson M."/>
            <person name="Bhonagiri V."/>
            <person name="Nash W.E."/>
            <person name="Warren W."/>
            <person name="Chinwalla A."/>
            <person name="Mardis E.R."/>
            <person name="Wilson R.K."/>
        </authorList>
    </citation>
    <scope>NUCLEOTIDE SEQUENCE [LARGE SCALE GENOMIC DNA]</scope>
    <source>
        <strain evidence="1">DSM 15176</strain>
    </source>
</reference>
<comment type="caution">
    <text evidence="1">The sequence shown here is derived from an EMBL/GenBank/DDBJ whole genome shotgun (WGS) entry which is preliminary data.</text>
</comment>
<evidence type="ECO:0000313" key="2">
    <source>
        <dbReference type="Proteomes" id="UP000003438"/>
    </source>
</evidence>
<dbReference type="HOGENOM" id="CLU_3189827_0_0_9"/>
<proteinExistence type="predicted"/>
<dbReference type="STRING" id="411471.SUBVAR_05079"/>
<accession>D1PL45</accession>
<evidence type="ECO:0000313" key="1">
    <source>
        <dbReference type="EMBL" id="EFB76702.1"/>
    </source>
</evidence>
<dbReference type="AlphaFoldDB" id="D1PL45"/>
<gene>
    <name evidence="1" type="ORF">SUBVAR_05079</name>
</gene>
<dbReference type="EMBL" id="ACBY02000020">
    <property type="protein sequence ID" value="EFB76702.1"/>
    <property type="molecule type" value="Genomic_DNA"/>
</dbReference>
<name>D1PL45_9FIRM</name>
<keyword evidence="2" id="KW-1185">Reference proteome</keyword>
<sequence length="46" mass="5187">MKTSILSSDRGYCLRTVPAGSPVLNLRFMYQKTSTYFLLVGREKSA</sequence>
<protein>
    <submittedName>
        <fullName evidence="1">Uncharacterized protein</fullName>
    </submittedName>
</protein>
<organism evidence="1 2">
    <name type="scientific">Subdoligranulum variabile DSM 15176</name>
    <dbReference type="NCBI Taxonomy" id="411471"/>
    <lineage>
        <taxon>Bacteria</taxon>
        <taxon>Bacillati</taxon>
        <taxon>Bacillota</taxon>
        <taxon>Clostridia</taxon>
        <taxon>Eubacteriales</taxon>
        <taxon>Oscillospiraceae</taxon>
        <taxon>Subdoligranulum</taxon>
    </lineage>
</organism>